<dbReference type="Pfam" id="PF00240">
    <property type="entry name" value="ubiquitin"/>
    <property type="match status" value="1"/>
</dbReference>
<sequence length="193" mass="21321">MIGKVITSTKTALSIRLASNGELMLNNDLSLSDANIVDGTHLVVVIQIHVEWYGKVVSQYDISVETTIMELKKKIEKDHAIGMAAEMQELHFNGKSLDEDQLKLEDYNVPSHGATIIVFTKFQLSVRKDGVSHPFAVHNGMTVGDLEKIVAQHFGKITTQIVLDLEGEILLDDVVLSAVKFEGSELSVSFAKW</sequence>
<reference evidence="2" key="1">
    <citation type="submission" date="2020-03" db="EMBL/GenBank/DDBJ databases">
        <title>A high-quality chromosome-level genome assembly of a woody plant with both climbing and erect habits, Rhamnella rubrinervis.</title>
        <authorList>
            <person name="Lu Z."/>
            <person name="Yang Y."/>
            <person name="Zhu X."/>
            <person name="Sun Y."/>
        </authorList>
    </citation>
    <scope>NUCLEOTIDE SEQUENCE</scope>
    <source>
        <strain evidence="2">BYM</strain>
        <tissue evidence="2">Leaf</tissue>
    </source>
</reference>
<evidence type="ECO:0000313" key="2">
    <source>
        <dbReference type="EMBL" id="KAF3451670.1"/>
    </source>
</evidence>
<dbReference type="InterPro" id="IPR029071">
    <property type="entry name" value="Ubiquitin-like_domsf"/>
</dbReference>
<dbReference type="OrthoDB" id="1141517at2759"/>
<organism evidence="2 3">
    <name type="scientific">Rhamnella rubrinervis</name>
    <dbReference type="NCBI Taxonomy" id="2594499"/>
    <lineage>
        <taxon>Eukaryota</taxon>
        <taxon>Viridiplantae</taxon>
        <taxon>Streptophyta</taxon>
        <taxon>Embryophyta</taxon>
        <taxon>Tracheophyta</taxon>
        <taxon>Spermatophyta</taxon>
        <taxon>Magnoliopsida</taxon>
        <taxon>eudicotyledons</taxon>
        <taxon>Gunneridae</taxon>
        <taxon>Pentapetalae</taxon>
        <taxon>rosids</taxon>
        <taxon>fabids</taxon>
        <taxon>Rosales</taxon>
        <taxon>Rhamnaceae</taxon>
        <taxon>rhamnoid group</taxon>
        <taxon>Rhamneae</taxon>
        <taxon>Rhamnella</taxon>
    </lineage>
</organism>
<dbReference type="PROSITE" id="PS50053">
    <property type="entry name" value="UBIQUITIN_2"/>
    <property type="match status" value="1"/>
</dbReference>
<proteinExistence type="predicted"/>
<dbReference type="Gene3D" id="3.10.20.90">
    <property type="entry name" value="Phosphatidylinositol 3-kinase Catalytic Subunit, Chain A, domain 1"/>
    <property type="match status" value="1"/>
</dbReference>
<dbReference type="Proteomes" id="UP000796880">
    <property type="component" value="Unassembled WGS sequence"/>
</dbReference>
<evidence type="ECO:0000313" key="3">
    <source>
        <dbReference type="Proteomes" id="UP000796880"/>
    </source>
</evidence>
<accession>A0A8K0MNB0</accession>
<dbReference type="EMBL" id="VOIH02000003">
    <property type="protein sequence ID" value="KAF3451670.1"/>
    <property type="molecule type" value="Genomic_DNA"/>
</dbReference>
<evidence type="ECO:0000259" key="1">
    <source>
        <dbReference type="PROSITE" id="PS50053"/>
    </source>
</evidence>
<comment type="caution">
    <text evidence="2">The sequence shown here is derived from an EMBL/GenBank/DDBJ whole genome shotgun (WGS) entry which is preliminary data.</text>
</comment>
<dbReference type="AlphaFoldDB" id="A0A8K0MNB0"/>
<dbReference type="CDD" id="cd17039">
    <property type="entry name" value="Ubl_ubiquitin_like"/>
    <property type="match status" value="1"/>
</dbReference>
<dbReference type="InterPro" id="IPR000626">
    <property type="entry name" value="Ubiquitin-like_dom"/>
</dbReference>
<dbReference type="SMART" id="SM00213">
    <property type="entry name" value="UBQ"/>
    <property type="match status" value="2"/>
</dbReference>
<feature type="domain" description="Ubiquitin-like" evidence="1">
    <location>
        <begin position="46"/>
        <end position="121"/>
    </location>
</feature>
<name>A0A8K0MNB0_9ROSA</name>
<dbReference type="SUPFAM" id="SSF54236">
    <property type="entry name" value="Ubiquitin-like"/>
    <property type="match status" value="2"/>
</dbReference>
<protein>
    <recommendedName>
        <fullName evidence="1">Ubiquitin-like domain-containing protein</fullName>
    </recommendedName>
</protein>
<keyword evidence="3" id="KW-1185">Reference proteome</keyword>
<gene>
    <name evidence="2" type="ORF">FNV43_RR07766</name>
</gene>